<dbReference type="GeneID" id="56082638"/>
<dbReference type="SUPFAM" id="SSF53807">
    <property type="entry name" value="Helical backbone' metal receptor"/>
    <property type="match status" value="1"/>
</dbReference>
<dbReference type="RefSeq" id="WP_179921897.1">
    <property type="nucleotide sequence ID" value="NZ_CP058909.1"/>
</dbReference>
<dbReference type="OrthoDB" id="304381at2157"/>
<feature type="compositionally biased region" description="Low complexity" evidence="4">
    <location>
        <begin position="47"/>
        <end position="74"/>
    </location>
</feature>
<evidence type="ECO:0000313" key="6">
    <source>
        <dbReference type="EMBL" id="QLH81675.1"/>
    </source>
</evidence>
<accession>A0A7D5TBX0</accession>
<sequence>MNGDTTETSETDAPTRRDYLKYGAVVGGGLLAGCAGGNATPTDDGGSESAATATPTATPSEESTESDPSTATPAQSYSVTMEPVGTVEFDEVPESIAPFTADYVDMLVALGHGDAVESIWYRGRYKTIHYDELDGVSVDLDGLTQLWNDGIPKEPFYEMDADLHLMDPHAPTDWFQAWDDSDLSEIRDNVAPFLGNVIFRRTDDWHDYRYYSLYDAFERVAEVVQERERYEAIRSMHDELVATVQSRLPAPDDRPNAALVFAGEQPEEFTPYRLSGNGANKEHFRTLGLADAFAGTGVDGLSTSDTGTIDYETLLEVDPDSLLLRYHRRGKSRAEFEDSVLSYMRDHPVGSNLTAVQEGRVFRGGPIYSGPLHNLFMIERYATGYFPEAFDGDELFDRDRLARIVTEGVDG</sequence>
<gene>
    <name evidence="6" type="ORF">HZS54_08575</name>
</gene>
<dbReference type="Pfam" id="PF01497">
    <property type="entry name" value="Peripla_BP_2"/>
    <property type="match status" value="1"/>
</dbReference>
<dbReference type="InterPro" id="IPR051313">
    <property type="entry name" value="Bact_iron-sidero_bind"/>
</dbReference>
<evidence type="ECO:0000256" key="1">
    <source>
        <dbReference type="ARBA" id="ARBA00004196"/>
    </source>
</evidence>
<name>A0A7D5TBX0_9EURY</name>
<dbReference type="AlphaFoldDB" id="A0A7D5TBX0"/>
<keyword evidence="7" id="KW-1185">Reference proteome</keyword>
<feature type="region of interest" description="Disordered" evidence="4">
    <location>
        <begin position="33"/>
        <end position="76"/>
    </location>
</feature>
<evidence type="ECO:0000256" key="4">
    <source>
        <dbReference type="SAM" id="MobiDB-lite"/>
    </source>
</evidence>
<dbReference type="Gene3D" id="3.40.50.1980">
    <property type="entry name" value="Nitrogenase molybdenum iron protein domain"/>
    <property type="match status" value="2"/>
</dbReference>
<evidence type="ECO:0000259" key="5">
    <source>
        <dbReference type="Pfam" id="PF01497"/>
    </source>
</evidence>
<feature type="domain" description="Fe/B12 periplasmic-binding" evidence="5">
    <location>
        <begin position="203"/>
        <end position="366"/>
    </location>
</feature>
<dbReference type="Proteomes" id="UP000509346">
    <property type="component" value="Chromosome"/>
</dbReference>
<comment type="subcellular location">
    <subcellularLocation>
        <location evidence="1">Cell envelope</location>
    </subcellularLocation>
</comment>
<evidence type="ECO:0000256" key="3">
    <source>
        <dbReference type="ARBA" id="ARBA00022729"/>
    </source>
</evidence>
<protein>
    <submittedName>
        <fullName evidence="6">ABC transporter substrate-binding protein</fullName>
    </submittedName>
</protein>
<dbReference type="PANTHER" id="PTHR30532:SF1">
    <property type="entry name" value="IRON(3+)-HYDROXAMATE-BINDING PROTEIN FHUD"/>
    <property type="match status" value="1"/>
</dbReference>
<dbReference type="PANTHER" id="PTHR30532">
    <property type="entry name" value="IRON III DICITRATE-BINDING PERIPLASMIC PROTEIN"/>
    <property type="match status" value="1"/>
</dbReference>
<keyword evidence="3" id="KW-0732">Signal</keyword>
<organism evidence="6 7">
    <name type="scientific">Halosimplex pelagicum</name>
    <dbReference type="NCBI Taxonomy" id="869886"/>
    <lineage>
        <taxon>Archaea</taxon>
        <taxon>Methanobacteriati</taxon>
        <taxon>Methanobacteriota</taxon>
        <taxon>Stenosarchaea group</taxon>
        <taxon>Halobacteria</taxon>
        <taxon>Halobacteriales</taxon>
        <taxon>Haloarculaceae</taxon>
        <taxon>Halosimplex</taxon>
    </lineage>
</organism>
<evidence type="ECO:0000256" key="2">
    <source>
        <dbReference type="ARBA" id="ARBA00022448"/>
    </source>
</evidence>
<reference evidence="6 7" key="1">
    <citation type="submission" date="2020-07" db="EMBL/GenBank/DDBJ databases">
        <title>Halosimplex litoreum sp. nov. and Halosimplex rubrum sp. nov., isolated from different salt environments.</title>
        <authorList>
            <person name="Cui H."/>
        </authorList>
    </citation>
    <scope>NUCLEOTIDE SEQUENCE [LARGE SCALE GENOMIC DNA]</scope>
    <source>
        <strain evidence="6 7">R2</strain>
    </source>
</reference>
<dbReference type="EMBL" id="CP058909">
    <property type="protein sequence ID" value="QLH81675.1"/>
    <property type="molecule type" value="Genomic_DNA"/>
</dbReference>
<keyword evidence="2" id="KW-0813">Transport</keyword>
<proteinExistence type="predicted"/>
<dbReference type="KEGG" id="hpel:HZS54_08575"/>
<dbReference type="PROSITE" id="PS51318">
    <property type="entry name" value="TAT"/>
    <property type="match status" value="1"/>
</dbReference>
<evidence type="ECO:0000313" key="7">
    <source>
        <dbReference type="Proteomes" id="UP000509346"/>
    </source>
</evidence>
<dbReference type="InterPro" id="IPR002491">
    <property type="entry name" value="ABC_transptr_periplasmic_BD"/>
</dbReference>
<dbReference type="InterPro" id="IPR006311">
    <property type="entry name" value="TAT_signal"/>
</dbReference>